<name>A0A8S5V331_9CAUD</name>
<protein>
    <submittedName>
        <fullName evidence="1">Uncharacterized protein</fullName>
    </submittedName>
</protein>
<proteinExistence type="predicted"/>
<organism evidence="1">
    <name type="scientific">Siphoviridae sp. ctt0c4</name>
    <dbReference type="NCBI Taxonomy" id="2825702"/>
    <lineage>
        <taxon>Viruses</taxon>
        <taxon>Duplodnaviria</taxon>
        <taxon>Heunggongvirae</taxon>
        <taxon>Uroviricota</taxon>
        <taxon>Caudoviricetes</taxon>
    </lineage>
</organism>
<dbReference type="EMBL" id="BK016188">
    <property type="protein sequence ID" value="DAG01168.1"/>
    <property type="molecule type" value="Genomic_DNA"/>
</dbReference>
<evidence type="ECO:0000313" key="1">
    <source>
        <dbReference type="EMBL" id="DAG01168.1"/>
    </source>
</evidence>
<sequence length="94" mass="11459">MEKKRSSEEKIKKMQELGIFEKWQANTDARTREMYSRYDFTENYIKSRQKRRRILFLDAYAYLSDVIESSFIFVKAPEGPSYWCEIVDQLREEI</sequence>
<accession>A0A8S5V331</accession>
<reference evidence="1" key="1">
    <citation type="journal article" date="2021" name="Proc. Natl. Acad. Sci. U.S.A.">
        <title>A Catalog of Tens of Thousands of Viruses from Human Metagenomes Reveals Hidden Associations with Chronic Diseases.</title>
        <authorList>
            <person name="Tisza M.J."/>
            <person name="Buck C.B."/>
        </authorList>
    </citation>
    <scope>NUCLEOTIDE SEQUENCE</scope>
    <source>
        <strain evidence="1">Ctt0c4</strain>
    </source>
</reference>